<evidence type="ECO:0000259" key="1">
    <source>
        <dbReference type="Pfam" id="PF20611"/>
    </source>
</evidence>
<dbReference type="EMBL" id="SNXZ01000005">
    <property type="protein sequence ID" value="TDP95160.1"/>
    <property type="molecule type" value="Genomic_DNA"/>
</dbReference>
<dbReference type="Proteomes" id="UP000295444">
    <property type="component" value="Unassembled WGS sequence"/>
</dbReference>
<dbReference type="InterPro" id="IPR046542">
    <property type="entry name" value="DUF6801"/>
</dbReference>
<dbReference type="RefSeq" id="WP_133852535.1">
    <property type="nucleotide sequence ID" value="NZ_SNXZ01000005.1"/>
</dbReference>
<accession>A0A4R6S5Y1</accession>
<dbReference type="OrthoDB" id="4863392at2"/>
<proteinExistence type="predicted"/>
<keyword evidence="3" id="KW-1185">Reference proteome</keyword>
<comment type="caution">
    <text evidence="2">The sequence shown here is derived from an EMBL/GenBank/DDBJ whole genome shotgun (WGS) entry which is preliminary data.</text>
</comment>
<sequence length="209" mass="20914">MKRRMSSSTLARIAGVGIAGAVAAATALLGAGVASATAIDKTIAYDCDIPIFGTKTLNIEVQVDIPDAGTVNSPIQASDFTAITPIPSDVYDVFTPFGATQADGTAETAADVHLTGNNPPDQSLPINATIPLTPVPNPSGPDMLLPASGSVPAVTPNATGTATVSLSSTITAHVTPRDSAGNPTILGTLDVPCTAVSGADRTLHNVTIT</sequence>
<name>A0A4R6S5Y1_LABRH</name>
<organism evidence="2 3">
    <name type="scientific">Labedaea rhizosphaerae</name>
    <dbReference type="NCBI Taxonomy" id="598644"/>
    <lineage>
        <taxon>Bacteria</taxon>
        <taxon>Bacillati</taxon>
        <taxon>Actinomycetota</taxon>
        <taxon>Actinomycetes</taxon>
        <taxon>Pseudonocardiales</taxon>
        <taxon>Pseudonocardiaceae</taxon>
        <taxon>Labedaea</taxon>
    </lineage>
</organism>
<evidence type="ECO:0000313" key="3">
    <source>
        <dbReference type="Proteomes" id="UP000295444"/>
    </source>
</evidence>
<reference evidence="2 3" key="1">
    <citation type="submission" date="2019-03" db="EMBL/GenBank/DDBJ databases">
        <title>Genomic Encyclopedia of Type Strains, Phase IV (KMG-IV): sequencing the most valuable type-strain genomes for metagenomic binning, comparative biology and taxonomic classification.</title>
        <authorList>
            <person name="Goeker M."/>
        </authorList>
    </citation>
    <scope>NUCLEOTIDE SEQUENCE [LARGE SCALE GENOMIC DNA]</scope>
    <source>
        <strain evidence="2 3">DSM 45361</strain>
    </source>
</reference>
<feature type="domain" description="DUF6801" evidence="1">
    <location>
        <begin position="45"/>
        <end position="204"/>
    </location>
</feature>
<evidence type="ECO:0000313" key="2">
    <source>
        <dbReference type="EMBL" id="TDP95160.1"/>
    </source>
</evidence>
<protein>
    <recommendedName>
        <fullName evidence="1">DUF6801 domain-containing protein</fullName>
    </recommendedName>
</protein>
<dbReference type="AlphaFoldDB" id="A0A4R6S5Y1"/>
<gene>
    <name evidence="2" type="ORF">EV186_105392</name>
</gene>
<dbReference type="Pfam" id="PF20611">
    <property type="entry name" value="DUF6801"/>
    <property type="match status" value="1"/>
</dbReference>